<dbReference type="Proteomes" id="UP001420932">
    <property type="component" value="Unassembled WGS sequence"/>
</dbReference>
<gene>
    <name evidence="1" type="ORF">Syun_015198</name>
</gene>
<proteinExistence type="predicted"/>
<dbReference type="AlphaFoldDB" id="A0AAP0JKR4"/>
<reference evidence="1 2" key="1">
    <citation type="submission" date="2024-01" db="EMBL/GenBank/DDBJ databases">
        <title>Genome assemblies of Stephania.</title>
        <authorList>
            <person name="Yang L."/>
        </authorList>
    </citation>
    <scope>NUCLEOTIDE SEQUENCE [LARGE SCALE GENOMIC DNA]</scope>
    <source>
        <strain evidence="1">YNDBR</strain>
        <tissue evidence="1">Leaf</tissue>
    </source>
</reference>
<name>A0AAP0JKR4_9MAGN</name>
<dbReference type="EMBL" id="JBBNAF010000006">
    <property type="protein sequence ID" value="KAK9135868.1"/>
    <property type="molecule type" value="Genomic_DNA"/>
</dbReference>
<keyword evidence="2" id="KW-1185">Reference proteome</keyword>
<comment type="caution">
    <text evidence="1">The sequence shown here is derived from an EMBL/GenBank/DDBJ whole genome shotgun (WGS) entry which is preliminary data.</text>
</comment>
<evidence type="ECO:0000313" key="2">
    <source>
        <dbReference type="Proteomes" id="UP001420932"/>
    </source>
</evidence>
<protein>
    <submittedName>
        <fullName evidence="1">Uncharacterized protein</fullName>
    </submittedName>
</protein>
<accession>A0AAP0JKR4</accession>
<sequence length="83" mass="9562">MLSKMLEVHVLSLRQKGKTCTISIFKIKKETIDLPENKMIIHVLNALMLSRSFFLENYTCGNVDVMKVYISKLESLRIKSTKA</sequence>
<organism evidence="1 2">
    <name type="scientific">Stephania yunnanensis</name>
    <dbReference type="NCBI Taxonomy" id="152371"/>
    <lineage>
        <taxon>Eukaryota</taxon>
        <taxon>Viridiplantae</taxon>
        <taxon>Streptophyta</taxon>
        <taxon>Embryophyta</taxon>
        <taxon>Tracheophyta</taxon>
        <taxon>Spermatophyta</taxon>
        <taxon>Magnoliopsida</taxon>
        <taxon>Ranunculales</taxon>
        <taxon>Menispermaceae</taxon>
        <taxon>Menispermoideae</taxon>
        <taxon>Cissampelideae</taxon>
        <taxon>Stephania</taxon>
    </lineage>
</organism>
<evidence type="ECO:0000313" key="1">
    <source>
        <dbReference type="EMBL" id="KAK9135868.1"/>
    </source>
</evidence>